<dbReference type="PANTHER" id="PTHR41287:SF1">
    <property type="entry name" value="PROTEIN YMFN"/>
    <property type="match status" value="1"/>
</dbReference>
<name>A0ABV7KAM4_9HYPH</name>
<dbReference type="RefSeq" id="WP_378220669.1">
    <property type="nucleotide sequence ID" value="NZ_JBHRTK010000012.1"/>
</dbReference>
<feature type="domain" description="Terminase large subunit-like endonuclease" evidence="2">
    <location>
        <begin position="545"/>
        <end position="611"/>
    </location>
</feature>
<evidence type="ECO:0000259" key="2">
    <source>
        <dbReference type="Pfam" id="PF20441"/>
    </source>
</evidence>
<comment type="caution">
    <text evidence="3">The sequence shown here is derived from an EMBL/GenBank/DDBJ whole genome shotgun (WGS) entry which is preliminary data.</text>
</comment>
<dbReference type="Proteomes" id="UP001595583">
    <property type="component" value="Unassembled WGS sequence"/>
</dbReference>
<reference evidence="4" key="1">
    <citation type="journal article" date="2019" name="Int. J. Syst. Evol. Microbiol.">
        <title>The Global Catalogue of Microorganisms (GCM) 10K type strain sequencing project: providing services to taxonomists for standard genome sequencing and annotation.</title>
        <authorList>
            <consortium name="The Broad Institute Genomics Platform"/>
            <consortium name="The Broad Institute Genome Sequencing Center for Infectious Disease"/>
            <person name="Wu L."/>
            <person name="Ma J."/>
        </authorList>
    </citation>
    <scope>NUCLEOTIDE SEQUENCE [LARGE SCALE GENOMIC DNA]</scope>
    <source>
        <strain evidence="4">KCTC 52165</strain>
    </source>
</reference>
<sequence>MTKKTKTTSTTEATGSALARVSAYAQRVLDGDIVAGPHVRNACRRHFDDLERGASRGIRWDDAAARRVFNFFERKLRLSEGQFDNQPFILQPMQEFILGSIFGWKRADGTRRFRRAYIEAGKGCGKSPLVGGIGLYGLVYDNEPGAQIYAAAATKDQASILFRDAVKMMRQSPDLSKKVKPSGGFEREYNLAHLKSASFFRPMSKEAGKTGSGLRPHFALCDEVHEHPGPEIMRMLEAGFKFRRQPLLMMITNSGSDRLSVCWREHEMACNVAAGTQTPDEVYEYVGETWPGSDELFSYVCALDKDDDPFEDDSCWIKTNPLMGVTVSKEYVASQVAFAKNFPSDAPGILRLYFCVWTDAHSSWMPRKTVESVMADFDLPADGSPVFLGIDLSRHQDLTCVAYVTPTGHREMERPDGSKFLAPTFDAWVESFTPADTLKERAERDKAPYVQWVKDGYIQAIPGERIRYDYVAYSVAQSDKRFDIKAVAYDQYAYKEFMEACGALGLELVHRDHPQGGLRRNKPDEALVEQAKAEGLPEPGGLWMPGSIREVEMLIIDKRIRLRSNPVLMTALMAATFSKPDALGNKYLVKETSHRRIDPAVALCMAVGAAIDGAAAPVSKASPWDDPDFSLSQLGAF</sequence>
<keyword evidence="4" id="KW-1185">Reference proteome</keyword>
<accession>A0ABV7KAM4</accession>
<dbReference type="InterPro" id="IPR027417">
    <property type="entry name" value="P-loop_NTPase"/>
</dbReference>
<dbReference type="Gene3D" id="3.40.50.300">
    <property type="entry name" value="P-loop containing nucleotide triphosphate hydrolases"/>
    <property type="match status" value="1"/>
</dbReference>
<organism evidence="3 4">
    <name type="scientific">Aquamicrobium soli</name>
    <dbReference type="NCBI Taxonomy" id="1811518"/>
    <lineage>
        <taxon>Bacteria</taxon>
        <taxon>Pseudomonadati</taxon>
        <taxon>Pseudomonadota</taxon>
        <taxon>Alphaproteobacteria</taxon>
        <taxon>Hyphomicrobiales</taxon>
        <taxon>Phyllobacteriaceae</taxon>
        <taxon>Aquamicrobium</taxon>
    </lineage>
</organism>
<dbReference type="Pfam" id="PF20441">
    <property type="entry name" value="TerL_nuclease"/>
    <property type="match status" value="2"/>
</dbReference>
<dbReference type="PANTHER" id="PTHR41287">
    <property type="match status" value="1"/>
</dbReference>
<gene>
    <name evidence="3" type="ORF">ACFOHJ_11635</name>
</gene>
<dbReference type="InterPro" id="IPR046461">
    <property type="entry name" value="TerL_ATPase"/>
</dbReference>
<proteinExistence type="predicted"/>
<protein>
    <submittedName>
        <fullName evidence="3">Terminase large subunit</fullName>
    </submittedName>
</protein>
<feature type="domain" description="Terminase large subunit-like endonuclease" evidence="2">
    <location>
        <begin position="294"/>
        <end position="515"/>
    </location>
</feature>
<evidence type="ECO:0000259" key="1">
    <source>
        <dbReference type="Pfam" id="PF03354"/>
    </source>
</evidence>
<dbReference type="InterPro" id="IPR005021">
    <property type="entry name" value="Terminase_largesu-like"/>
</dbReference>
<feature type="domain" description="Terminase large subunit-like ATPase" evidence="1">
    <location>
        <begin position="92"/>
        <end position="267"/>
    </location>
</feature>
<dbReference type="InterPro" id="IPR046462">
    <property type="entry name" value="TerL_nuclease"/>
</dbReference>
<evidence type="ECO:0000313" key="3">
    <source>
        <dbReference type="EMBL" id="MFC3206866.1"/>
    </source>
</evidence>
<evidence type="ECO:0000313" key="4">
    <source>
        <dbReference type="Proteomes" id="UP001595583"/>
    </source>
</evidence>
<dbReference type="Pfam" id="PF03354">
    <property type="entry name" value="TerL_ATPase"/>
    <property type="match status" value="1"/>
</dbReference>
<dbReference type="EMBL" id="JBHRTK010000012">
    <property type="protein sequence ID" value="MFC3206866.1"/>
    <property type="molecule type" value="Genomic_DNA"/>
</dbReference>